<proteinExistence type="predicted"/>
<gene>
    <name evidence="2" type="ORF">G9Q97_06300</name>
</gene>
<dbReference type="EMBL" id="JAANYN010000002">
    <property type="protein sequence ID" value="NHE56422.1"/>
    <property type="molecule type" value="Genomic_DNA"/>
</dbReference>
<evidence type="ECO:0000313" key="3">
    <source>
        <dbReference type="Proteomes" id="UP000649799"/>
    </source>
</evidence>
<keyword evidence="3" id="KW-1185">Reference proteome</keyword>
<evidence type="ECO:0008006" key="4">
    <source>
        <dbReference type="Google" id="ProtNLM"/>
    </source>
</evidence>
<comment type="caution">
    <text evidence="2">The sequence shown here is derived from an EMBL/GenBank/DDBJ whole genome shotgun (WGS) entry which is preliminary data.</text>
</comment>
<evidence type="ECO:0000313" key="2">
    <source>
        <dbReference type="EMBL" id="NHE56422.1"/>
    </source>
</evidence>
<dbReference type="PROSITE" id="PS51257">
    <property type="entry name" value="PROKAR_LIPOPROTEIN"/>
    <property type="match status" value="1"/>
</dbReference>
<organism evidence="2 3">
    <name type="scientific">Cyclobacterium plantarum</name>
    <dbReference type="NCBI Taxonomy" id="2716263"/>
    <lineage>
        <taxon>Bacteria</taxon>
        <taxon>Pseudomonadati</taxon>
        <taxon>Bacteroidota</taxon>
        <taxon>Cytophagia</taxon>
        <taxon>Cytophagales</taxon>
        <taxon>Cyclobacteriaceae</taxon>
        <taxon>Cyclobacterium</taxon>
    </lineage>
</organism>
<reference evidence="2 3" key="1">
    <citation type="submission" date="2020-03" db="EMBL/GenBank/DDBJ databases">
        <title>Cyclobacterium plantarum sp. nov., a marine bacterium isolated from a coastal-marine wetland.</title>
        <authorList>
            <person name="Sanchez-Porro C."/>
            <person name="Ventosa A."/>
            <person name="Amoozegar M."/>
        </authorList>
    </citation>
    <scope>NUCLEOTIDE SEQUENCE [LARGE SCALE GENOMIC DNA]</scope>
    <source>
        <strain evidence="2 3">GBPx2</strain>
    </source>
</reference>
<keyword evidence="1" id="KW-1133">Transmembrane helix</keyword>
<protein>
    <recommendedName>
        <fullName evidence="4">Lipoprotein</fullName>
    </recommendedName>
</protein>
<keyword evidence="1" id="KW-0812">Transmembrane</keyword>
<name>A0ABX0H895_9BACT</name>
<feature type="transmembrane region" description="Helical" evidence="1">
    <location>
        <begin position="7"/>
        <end position="28"/>
    </location>
</feature>
<evidence type="ECO:0000256" key="1">
    <source>
        <dbReference type="SAM" id="Phobius"/>
    </source>
</evidence>
<keyword evidence="1" id="KW-0472">Membrane</keyword>
<dbReference type="Proteomes" id="UP000649799">
    <property type="component" value="Unassembled WGS sequence"/>
</dbReference>
<dbReference type="RefSeq" id="WP_166144245.1">
    <property type="nucleotide sequence ID" value="NZ_JAANYN010000002.1"/>
</dbReference>
<accession>A0ABX0H895</accession>
<sequence length="158" mass="18617">MIRKKYGIIYSIFLLTNIFISCATKITFIGTLTDTEFEKIPIIFKISKPDGAFQIVQLDENSYMWLATNGMIPDEIKYGNFFTNENIQELTGRIEQPKKEVEYYEQDNYRVVQLISSGTPWDYLYLYEEFKKIKNANTLKFSASKESNKIVYLFSYKK</sequence>